<feature type="non-terminal residue" evidence="1">
    <location>
        <position position="351"/>
    </location>
</feature>
<dbReference type="EMBL" id="JACVVK020000030">
    <property type="protein sequence ID" value="KAK7501615.1"/>
    <property type="molecule type" value="Genomic_DNA"/>
</dbReference>
<dbReference type="Proteomes" id="UP001519460">
    <property type="component" value="Unassembled WGS sequence"/>
</dbReference>
<evidence type="ECO:0000313" key="1">
    <source>
        <dbReference type="EMBL" id="KAK7501615.1"/>
    </source>
</evidence>
<evidence type="ECO:0000313" key="2">
    <source>
        <dbReference type="Proteomes" id="UP001519460"/>
    </source>
</evidence>
<dbReference type="AlphaFoldDB" id="A0ABD0LQV3"/>
<proteinExistence type="predicted"/>
<name>A0ABD0LQV3_9CAEN</name>
<gene>
    <name evidence="1" type="ORF">BaRGS_00007046</name>
</gene>
<organism evidence="1 2">
    <name type="scientific">Batillaria attramentaria</name>
    <dbReference type="NCBI Taxonomy" id="370345"/>
    <lineage>
        <taxon>Eukaryota</taxon>
        <taxon>Metazoa</taxon>
        <taxon>Spiralia</taxon>
        <taxon>Lophotrochozoa</taxon>
        <taxon>Mollusca</taxon>
        <taxon>Gastropoda</taxon>
        <taxon>Caenogastropoda</taxon>
        <taxon>Sorbeoconcha</taxon>
        <taxon>Cerithioidea</taxon>
        <taxon>Batillariidae</taxon>
        <taxon>Batillaria</taxon>
    </lineage>
</organism>
<protein>
    <submittedName>
        <fullName evidence="1">Uncharacterized protein</fullName>
    </submittedName>
</protein>
<reference evidence="1 2" key="1">
    <citation type="journal article" date="2023" name="Sci. Data">
        <title>Genome assembly of the Korean intertidal mud-creeper Batillaria attramentaria.</title>
        <authorList>
            <person name="Patra A.K."/>
            <person name="Ho P.T."/>
            <person name="Jun S."/>
            <person name="Lee S.J."/>
            <person name="Kim Y."/>
            <person name="Won Y.J."/>
        </authorList>
    </citation>
    <scope>NUCLEOTIDE SEQUENCE [LARGE SCALE GENOMIC DNA]</scope>
    <source>
        <strain evidence="1">Wonlab-2016</strain>
    </source>
</reference>
<sequence length="351" mass="38065">MLHILQTSTKPGQGSMRTGDQTHLILISVGTRYGHDCLQRICAYEERLENEDIKISCESLPSGCLSPGVRKVRGEGIVNGCIWHRPLTLPALSVGGTSLTDSLGGDSRAVVFVQSRTCRRSCPFGVFVCLCVDLQAILFTRRSVAGHDVQAGREKRYGVDEGLTITKSFNACLAEIERKMKGPCNQRGILPNLPMIWARKRMYDECCIEPARNWAQVLVQRTCDSENGDTEPLAIQQSVGGGWGAVAVKAKSELGSSCTLAACYLSALEEQTSGNGEGGRGLIVSTVEICIAQQPPREFQTEMLDGQNYPLRYELEGKLAELHGQQESCDVAATALLSGQINTGYVFCSAA</sequence>
<accession>A0ABD0LQV3</accession>
<comment type="caution">
    <text evidence="1">The sequence shown here is derived from an EMBL/GenBank/DDBJ whole genome shotgun (WGS) entry which is preliminary data.</text>
</comment>
<keyword evidence="2" id="KW-1185">Reference proteome</keyword>